<dbReference type="GO" id="GO:0000166">
    <property type="term" value="F:nucleotide binding"/>
    <property type="evidence" value="ECO:0007669"/>
    <property type="project" value="UniProtKB-KW"/>
</dbReference>
<evidence type="ECO:0000256" key="4">
    <source>
        <dbReference type="SAM" id="Coils"/>
    </source>
</evidence>
<feature type="domain" description="Disease resistance N-terminal" evidence="5">
    <location>
        <begin position="45"/>
        <end position="132"/>
    </location>
</feature>
<gene>
    <name evidence="6" type="ORF">RND81_14G129000</name>
</gene>
<keyword evidence="4" id="KW-0175">Coiled coil</keyword>
<keyword evidence="1" id="KW-0677">Repeat</keyword>
<reference evidence="6" key="1">
    <citation type="submission" date="2024-03" db="EMBL/GenBank/DDBJ databases">
        <title>WGS assembly of Saponaria officinalis var. Norfolk2.</title>
        <authorList>
            <person name="Jenkins J."/>
            <person name="Shu S."/>
            <person name="Grimwood J."/>
            <person name="Barry K."/>
            <person name="Goodstein D."/>
            <person name="Schmutz J."/>
            <person name="Leebens-Mack J."/>
            <person name="Osbourn A."/>
        </authorList>
    </citation>
    <scope>NUCLEOTIDE SEQUENCE [LARGE SCALE GENOMIC DNA]</scope>
    <source>
        <strain evidence="6">JIC</strain>
    </source>
</reference>
<dbReference type="EMBL" id="JBDFQZ010000014">
    <property type="protein sequence ID" value="KAK9665688.1"/>
    <property type="molecule type" value="Genomic_DNA"/>
</dbReference>
<dbReference type="Proteomes" id="UP001443914">
    <property type="component" value="Unassembled WGS sequence"/>
</dbReference>
<evidence type="ECO:0000256" key="2">
    <source>
        <dbReference type="ARBA" id="ARBA00022741"/>
    </source>
</evidence>
<dbReference type="InterPro" id="IPR041118">
    <property type="entry name" value="Rx_N"/>
</dbReference>
<evidence type="ECO:0000256" key="3">
    <source>
        <dbReference type="ARBA" id="ARBA00022821"/>
    </source>
</evidence>
<sequence length="208" mass="23613">MFREIKISFLINYHNHESNRSPLLLSSLAQKLTKMDFGILLSVIQTLLAALDCSQLKDAWSFWGYKSDLDELSSIVVTVKKVLLDAEAKYDELSQETLHYVGELRDALYAADDLLDEFVTLAKQKQLMEDEHFIKKMKRTTTCPGDFVAPSSRLIYVTASNCNHFQHGCGSSPVSKNLESTVVQMNFMKDAEIQMEKIGPTFNTFPVF</sequence>
<dbReference type="GO" id="GO:0006952">
    <property type="term" value="P:defense response"/>
    <property type="evidence" value="ECO:0007669"/>
    <property type="project" value="UniProtKB-KW"/>
</dbReference>
<proteinExistence type="predicted"/>
<evidence type="ECO:0000256" key="1">
    <source>
        <dbReference type="ARBA" id="ARBA00022737"/>
    </source>
</evidence>
<evidence type="ECO:0000259" key="5">
    <source>
        <dbReference type="Pfam" id="PF18052"/>
    </source>
</evidence>
<comment type="caution">
    <text evidence="6">The sequence shown here is derived from an EMBL/GenBank/DDBJ whole genome shotgun (WGS) entry which is preliminary data.</text>
</comment>
<evidence type="ECO:0000313" key="7">
    <source>
        <dbReference type="Proteomes" id="UP001443914"/>
    </source>
</evidence>
<evidence type="ECO:0000313" key="6">
    <source>
        <dbReference type="EMBL" id="KAK9665688.1"/>
    </source>
</evidence>
<protein>
    <recommendedName>
        <fullName evidence="5">Disease resistance N-terminal domain-containing protein</fullName>
    </recommendedName>
</protein>
<keyword evidence="2" id="KW-0547">Nucleotide-binding</keyword>
<dbReference type="Gene3D" id="1.20.5.4130">
    <property type="match status" value="1"/>
</dbReference>
<organism evidence="6 7">
    <name type="scientific">Saponaria officinalis</name>
    <name type="common">Common soapwort</name>
    <name type="synonym">Lychnis saponaria</name>
    <dbReference type="NCBI Taxonomy" id="3572"/>
    <lineage>
        <taxon>Eukaryota</taxon>
        <taxon>Viridiplantae</taxon>
        <taxon>Streptophyta</taxon>
        <taxon>Embryophyta</taxon>
        <taxon>Tracheophyta</taxon>
        <taxon>Spermatophyta</taxon>
        <taxon>Magnoliopsida</taxon>
        <taxon>eudicotyledons</taxon>
        <taxon>Gunneridae</taxon>
        <taxon>Pentapetalae</taxon>
        <taxon>Caryophyllales</taxon>
        <taxon>Caryophyllaceae</taxon>
        <taxon>Caryophylleae</taxon>
        <taxon>Saponaria</taxon>
    </lineage>
</organism>
<dbReference type="Pfam" id="PF18052">
    <property type="entry name" value="Rx_N"/>
    <property type="match status" value="1"/>
</dbReference>
<accession>A0AAW1GL58</accession>
<keyword evidence="7" id="KW-1185">Reference proteome</keyword>
<name>A0AAW1GL58_SAPOF</name>
<dbReference type="AlphaFoldDB" id="A0AAW1GL58"/>
<feature type="coiled-coil region" evidence="4">
    <location>
        <begin position="76"/>
        <end position="131"/>
    </location>
</feature>
<keyword evidence="3" id="KW-0611">Plant defense</keyword>